<evidence type="ECO:0000313" key="7">
    <source>
        <dbReference type="EnsemblProtists" id="EOD34026"/>
    </source>
</evidence>
<keyword evidence="2" id="KW-0507">mRNA processing</keyword>
<dbReference type="KEGG" id="ehx:EMIHUDRAFT_111405"/>
<feature type="region of interest" description="Disordered" evidence="5">
    <location>
        <begin position="263"/>
        <end position="284"/>
    </location>
</feature>
<dbReference type="InterPro" id="IPR035967">
    <property type="entry name" value="SWAP/Surp_sf"/>
</dbReference>
<name>A0A0D3KE41_EMIH1</name>
<dbReference type="PaxDb" id="2903-EOD34026"/>
<evidence type="ECO:0000256" key="2">
    <source>
        <dbReference type="ARBA" id="ARBA00022664"/>
    </source>
</evidence>
<evidence type="ECO:0000256" key="3">
    <source>
        <dbReference type="ARBA" id="ARBA00023187"/>
    </source>
</evidence>
<dbReference type="SUPFAM" id="SSF109905">
    <property type="entry name" value="Surp module (SWAP domain)"/>
    <property type="match status" value="1"/>
</dbReference>
<evidence type="ECO:0000256" key="1">
    <source>
        <dbReference type="ARBA" id="ARBA00004123"/>
    </source>
</evidence>
<dbReference type="Pfam" id="PF01805">
    <property type="entry name" value="Surp"/>
    <property type="match status" value="1"/>
</dbReference>
<dbReference type="PANTHER" id="PTHR23340:SF0">
    <property type="entry name" value="SURP AND G-PATCH DOMAIN-CONTAINING PROTEIN 1 ISOFORM X1"/>
    <property type="match status" value="1"/>
</dbReference>
<feature type="region of interest" description="Disordered" evidence="5">
    <location>
        <begin position="220"/>
        <end position="249"/>
    </location>
</feature>
<dbReference type="PROSITE" id="PS50128">
    <property type="entry name" value="SURP"/>
    <property type="match status" value="1"/>
</dbReference>
<dbReference type="GO" id="GO:0008380">
    <property type="term" value="P:RNA splicing"/>
    <property type="evidence" value="ECO:0007669"/>
    <property type="project" value="UniProtKB-KW"/>
</dbReference>
<dbReference type="Gene3D" id="1.10.10.790">
    <property type="entry name" value="Surp module"/>
    <property type="match status" value="1"/>
</dbReference>
<evidence type="ECO:0000313" key="8">
    <source>
        <dbReference type="Proteomes" id="UP000013827"/>
    </source>
</evidence>
<evidence type="ECO:0000259" key="6">
    <source>
        <dbReference type="PROSITE" id="PS50128"/>
    </source>
</evidence>
<dbReference type="Proteomes" id="UP000013827">
    <property type="component" value="Unassembled WGS sequence"/>
</dbReference>
<proteinExistence type="predicted"/>
<feature type="compositionally biased region" description="Basic and acidic residues" evidence="5">
    <location>
        <begin position="266"/>
        <end position="284"/>
    </location>
</feature>
<evidence type="ECO:0000256" key="4">
    <source>
        <dbReference type="ARBA" id="ARBA00023242"/>
    </source>
</evidence>
<organism evidence="7 8">
    <name type="scientific">Emiliania huxleyi (strain CCMP1516)</name>
    <dbReference type="NCBI Taxonomy" id="280463"/>
    <lineage>
        <taxon>Eukaryota</taxon>
        <taxon>Haptista</taxon>
        <taxon>Haptophyta</taxon>
        <taxon>Prymnesiophyceae</taxon>
        <taxon>Isochrysidales</taxon>
        <taxon>Noelaerhabdaceae</taxon>
        <taxon>Emiliania</taxon>
    </lineage>
</organism>
<dbReference type="PANTHER" id="PTHR23340">
    <property type="entry name" value="ARGININE/SERINE RICH SPLICING FACTOR SF4/14"/>
    <property type="match status" value="1"/>
</dbReference>
<keyword evidence="4" id="KW-0539">Nucleus</keyword>
<dbReference type="GO" id="GO:0005654">
    <property type="term" value="C:nucleoplasm"/>
    <property type="evidence" value="ECO:0007669"/>
    <property type="project" value="TreeGrafter"/>
</dbReference>
<dbReference type="STRING" id="2903.R1FEX1"/>
<comment type="subcellular location">
    <subcellularLocation>
        <location evidence="1">Nucleus</location>
    </subcellularLocation>
</comment>
<protein>
    <recommendedName>
        <fullName evidence="6">SURP motif domain-containing protein</fullName>
    </recommendedName>
</protein>
<dbReference type="GeneID" id="17279296"/>
<dbReference type="RefSeq" id="XP_005786455.1">
    <property type="nucleotide sequence ID" value="XM_005786398.1"/>
</dbReference>
<dbReference type="GO" id="GO:0003723">
    <property type="term" value="F:RNA binding"/>
    <property type="evidence" value="ECO:0007669"/>
    <property type="project" value="InterPro"/>
</dbReference>
<accession>A0A0D3KE41</accession>
<keyword evidence="3" id="KW-0508">mRNA splicing</keyword>
<feature type="compositionally biased region" description="Basic and acidic residues" evidence="5">
    <location>
        <begin position="234"/>
        <end position="243"/>
    </location>
</feature>
<feature type="domain" description="SURP motif" evidence="6">
    <location>
        <begin position="15"/>
        <end position="58"/>
    </location>
</feature>
<dbReference type="InterPro" id="IPR000061">
    <property type="entry name" value="Surp"/>
</dbReference>
<dbReference type="AlphaFoldDB" id="A0A0D3KE41"/>
<reference evidence="8" key="1">
    <citation type="journal article" date="2013" name="Nature">
        <title>Pan genome of the phytoplankton Emiliania underpins its global distribution.</title>
        <authorList>
            <person name="Read B.A."/>
            <person name="Kegel J."/>
            <person name="Klute M.J."/>
            <person name="Kuo A."/>
            <person name="Lefebvre S.C."/>
            <person name="Maumus F."/>
            <person name="Mayer C."/>
            <person name="Miller J."/>
            <person name="Monier A."/>
            <person name="Salamov A."/>
            <person name="Young J."/>
            <person name="Aguilar M."/>
            <person name="Claverie J.M."/>
            <person name="Frickenhaus S."/>
            <person name="Gonzalez K."/>
            <person name="Herman E.K."/>
            <person name="Lin Y.C."/>
            <person name="Napier J."/>
            <person name="Ogata H."/>
            <person name="Sarno A.F."/>
            <person name="Shmutz J."/>
            <person name="Schroeder D."/>
            <person name="de Vargas C."/>
            <person name="Verret F."/>
            <person name="von Dassow P."/>
            <person name="Valentin K."/>
            <person name="Van de Peer Y."/>
            <person name="Wheeler G."/>
            <person name="Dacks J.B."/>
            <person name="Delwiche C.F."/>
            <person name="Dyhrman S.T."/>
            <person name="Glockner G."/>
            <person name="John U."/>
            <person name="Richards T."/>
            <person name="Worden A.Z."/>
            <person name="Zhang X."/>
            <person name="Grigoriev I.V."/>
            <person name="Allen A.E."/>
            <person name="Bidle K."/>
            <person name="Borodovsky M."/>
            <person name="Bowler C."/>
            <person name="Brownlee C."/>
            <person name="Cock J.M."/>
            <person name="Elias M."/>
            <person name="Gladyshev V.N."/>
            <person name="Groth M."/>
            <person name="Guda C."/>
            <person name="Hadaegh A."/>
            <person name="Iglesias-Rodriguez M.D."/>
            <person name="Jenkins J."/>
            <person name="Jones B.M."/>
            <person name="Lawson T."/>
            <person name="Leese F."/>
            <person name="Lindquist E."/>
            <person name="Lobanov A."/>
            <person name="Lomsadze A."/>
            <person name="Malik S.B."/>
            <person name="Marsh M.E."/>
            <person name="Mackinder L."/>
            <person name="Mock T."/>
            <person name="Mueller-Roeber B."/>
            <person name="Pagarete A."/>
            <person name="Parker M."/>
            <person name="Probert I."/>
            <person name="Quesneville H."/>
            <person name="Raines C."/>
            <person name="Rensing S.A."/>
            <person name="Riano-Pachon D.M."/>
            <person name="Richier S."/>
            <person name="Rokitta S."/>
            <person name="Shiraiwa Y."/>
            <person name="Soanes D.M."/>
            <person name="van der Giezen M."/>
            <person name="Wahlund T.M."/>
            <person name="Williams B."/>
            <person name="Wilson W."/>
            <person name="Wolfe G."/>
            <person name="Wurch L.L."/>
        </authorList>
    </citation>
    <scope>NUCLEOTIDE SEQUENCE</scope>
</reference>
<evidence type="ECO:0000256" key="5">
    <source>
        <dbReference type="SAM" id="MobiDB-lite"/>
    </source>
</evidence>
<dbReference type="HOGENOM" id="CLU_981553_0_0_1"/>
<reference evidence="7" key="2">
    <citation type="submission" date="2024-10" db="UniProtKB">
        <authorList>
            <consortium name="EnsemblProtists"/>
        </authorList>
    </citation>
    <scope>IDENTIFICATION</scope>
</reference>
<dbReference type="EnsemblProtists" id="EOD34026">
    <property type="protein sequence ID" value="EOD34026"/>
    <property type="gene ID" value="EMIHUDRAFT_111405"/>
</dbReference>
<sequence>MATAAPGLTPEMVAAIDKLADFKVKNGEQFEALIRNKQRDNPTFAFLFDEASPGYAYYHRKVQEYTQAGLAALPAPGTMPPAPGTMPPYPNMAWAGTHQPTPMHAQLAPQQHPFAPQQQPYPVPPHPQPPQPFGMQPLPQPHLVAQHFAAQQHMMQQQQQQQACAMAAGFSPYGAPGFPPPLLPNPVPHGGAAATGPMANLSSAYNVPVGILASVLKRRRQSNPRSVAPFAPLEQHELPKELPQRQPATPELLVAIERYYSGAPPLEERQERRREEQHKEVRAR</sequence>
<dbReference type="InterPro" id="IPR040169">
    <property type="entry name" value="SUGP1/2"/>
</dbReference>
<dbReference type="GO" id="GO:0006397">
    <property type="term" value="P:mRNA processing"/>
    <property type="evidence" value="ECO:0007669"/>
    <property type="project" value="UniProtKB-KW"/>
</dbReference>
<keyword evidence="8" id="KW-1185">Reference proteome</keyword>
<dbReference type="SMART" id="SM00648">
    <property type="entry name" value="SWAP"/>
    <property type="match status" value="1"/>
</dbReference>